<dbReference type="InParanoid" id="E0VRV0"/>
<reference evidence="3" key="2">
    <citation type="submission" date="2007-04" db="EMBL/GenBank/DDBJ databases">
        <title>The genome of the human body louse.</title>
        <authorList>
            <consortium name="The Human Body Louse Genome Consortium"/>
            <person name="Kirkness E."/>
            <person name="Walenz B."/>
            <person name="Hass B."/>
            <person name="Bruggner R."/>
            <person name="Strausberg R."/>
        </authorList>
    </citation>
    <scope>NUCLEOTIDE SEQUENCE</scope>
    <source>
        <strain evidence="3">USDA</strain>
    </source>
</reference>
<dbReference type="InterPro" id="IPR031139">
    <property type="entry name" value="RPGRIP1_fam"/>
</dbReference>
<evidence type="ECO:0000259" key="2">
    <source>
        <dbReference type="Pfam" id="PF18111"/>
    </source>
</evidence>
<evidence type="ECO:0000313" key="5">
    <source>
        <dbReference type="Proteomes" id="UP000009046"/>
    </source>
</evidence>
<feature type="domain" description="RPGRIP1 C-terminal" evidence="2">
    <location>
        <begin position="109"/>
        <end position="214"/>
    </location>
</feature>
<feature type="compositionally biased region" description="Basic and acidic residues" evidence="1">
    <location>
        <begin position="33"/>
        <end position="43"/>
    </location>
</feature>
<dbReference type="AlphaFoldDB" id="E0VRV0"/>
<dbReference type="KEGG" id="phu:Phum_PHUM404990"/>
<dbReference type="RefSeq" id="XP_002428844.1">
    <property type="nucleotide sequence ID" value="XM_002428799.1"/>
</dbReference>
<dbReference type="EMBL" id="DS235562">
    <property type="protein sequence ID" value="EEB16106.1"/>
    <property type="molecule type" value="Genomic_DNA"/>
</dbReference>
<dbReference type="PANTHER" id="PTHR14240">
    <property type="entry name" value="RETINITIS PIGMENTOSA GTPASE REGULATOR-INTERACTING PROTEIN"/>
    <property type="match status" value="1"/>
</dbReference>
<dbReference type="CTD" id="8233989"/>
<feature type="compositionally biased region" description="Basic and acidic residues" evidence="1">
    <location>
        <begin position="1"/>
        <end position="21"/>
    </location>
</feature>
<dbReference type="InterPro" id="IPR041091">
    <property type="entry name" value="RPGRIP1_C"/>
</dbReference>
<proteinExistence type="predicted"/>
<dbReference type="Pfam" id="PF18111">
    <property type="entry name" value="RPGR1_C"/>
    <property type="match status" value="1"/>
</dbReference>
<dbReference type="HOGENOM" id="CLU_1095410_0_0_1"/>
<dbReference type="VEuPathDB" id="VectorBase:PHUM404990"/>
<dbReference type="GeneID" id="8233989"/>
<dbReference type="EnsemblMetazoa" id="PHUM404990-RA">
    <property type="protein sequence ID" value="PHUM404990-PA"/>
    <property type="gene ID" value="PHUM404990"/>
</dbReference>
<feature type="region of interest" description="Disordered" evidence="1">
    <location>
        <begin position="1"/>
        <end position="43"/>
    </location>
</feature>
<dbReference type="EMBL" id="AAZO01004818">
    <property type="status" value="NOT_ANNOTATED_CDS"/>
    <property type="molecule type" value="Genomic_DNA"/>
</dbReference>
<evidence type="ECO:0000313" key="4">
    <source>
        <dbReference type="EnsemblMetazoa" id="PHUM404990-PA"/>
    </source>
</evidence>
<evidence type="ECO:0000256" key="1">
    <source>
        <dbReference type="SAM" id="MobiDB-lite"/>
    </source>
</evidence>
<dbReference type="Proteomes" id="UP000009046">
    <property type="component" value="Unassembled WGS sequence"/>
</dbReference>
<evidence type="ECO:0000313" key="3">
    <source>
        <dbReference type="EMBL" id="EEB16106.1"/>
    </source>
</evidence>
<reference evidence="4" key="3">
    <citation type="submission" date="2021-02" db="UniProtKB">
        <authorList>
            <consortium name="EnsemblMetazoa"/>
        </authorList>
    </citation>
    <scope>IDENTIFICATION</scope>
    <source>
        <strain evidence="4">USDA</strain>
    </source>
</reference>
<dbReference type="Gene3D" id="2.60.40.150">
    <property type="entry name" value="C2 domain"/>
    <property type="match status" value="1"/>
</dbReference>
<sequence>MEPSKEFSRLVINEPDKRDNQEFLNSSDDTDNNDEKLDKKQPLVKKGDMQEYVEVPFSEFKRGQENTQSSNFYRSSILNSHSDNINKAIANYGKKPKTMKRKSIKDGKVIEISIISFQIDDTKDIWRRNSYSIIFADFIFLDVKGENTETPESRPIPKTSDEICEFNFRIEIVITDKHLQALNSVKYNLELDLIIFKIVTDTDLEDKDCEDIGFNRGPFSIDVRNMSNHSEIIGTLVVEISVSPELENIHFFKL</sequence>
<accession>E0VRV0</accession>
<protein>
    <recommendedName>
        <fullName evidence="2">RPGRIP1 C-terminal domain-containing protein</fullName>
    </recommendedName>
</protein>
<reference evidence="3" key="1">
    <citation type="submission" date="2007-04" db="EMBL/GenBank/DDBJ databases">
        <title>Annotation of Pediculus humanus corporis strain USDA.</title>
        <authorList>
            <person name="Kirkness E."/>
            <person name="Hannick L."/>
            <person name="Hass B."/>
            <person name="Bruggner R."/>
            <person name="Lawson D."/>
            <person name="Bidwell S."/>
            <person name="Joardar V."/>
            <person name="Caler E."/>
            <person name="Walenz B."/>
            <person name="Inman J."/>
            <person name="Schobel S."/>
            <person name="Galinsky K."/>
            <person name="Amedeo P."/>
            <person name="Strausberg R."/>
        </authorList>
    </citation>
    <scope>NUCLEOTIDE SEQUENCE</scope>
    <source>
        <strain evidence="3">USDA</strain>
    </source>
</reference>
<organism>
    <name type="scientific">Pediculus humanus subsp. corporis</name>
    <name type="common">Body louse</name>
    <dbReference type="NCBI Taxonomy" id="121224"/>
    <lineage>
        <taxon>Eukaryota</taxon>
        <taxon>Metazoa</taxon>
        <taxon>Ecdysozoa</taxon>
        <taxon>Arthropoda</taxon>
        <taxon>Hexapoda</taxon>
        <taxon>Insecta</taxon>
        <taxon>Pterygota</taxon>
        <taxon>Neoptera</taxon>
        <taxon>Paraneoptera</taxon>
        <taxon>Psocodea</taxon>
        <taxon>Troctomorpha</taxon>
        <taxon>Phthiraptera</taxon>
        <taxon>Anoplura</taxon>
        <taxon>Pediculidae</taxon>
        <taxon>Pediculus</taxon>
    </lineage>
</organism>
<name>E0VRV0_PEDHC</name>
<keyword evidence="5" id="KW-1185">Reference proteome</keyword>
<dbReference type="InterPro" id="IPR035892">
    <property type="entry name" value="C2_domain_sf"/>
</dbReference>
<gene>
    <name evidence="4" type="primary">8233989</name>
    <name evidence="3" type="ORF">Phum_PHUM404990</name>
</gene>